<evidence type="ECO:0000313" key="3">
    <source>
        <dbReference type="EMBL" id="MYC97158.1"/>
    </source>
</evidence>
<proteinExistence type="predicted"/>
<dbReference type="SUPFAM" id="SSF53474">
    <property type="entry name" value="alpha/beta-Hydrolases"/>
    <property type="match status" value="1"/>
</dbReference>
<dbReference type="Pfam" id="PF01738">
    <property type="entry name" value="DLH"/>
    <property type="match status" value="1"/>
</dbReference>
<name>A0A6B1DBN6_9CHLR</name>
<accession>A0A6B1DBN6</accession>
<dbReference type="GO" id="GO:0016787">
    <property type="term" value="F:hydrolase activity"/>
    <property type="evidence" value="ECO:0007669"/>
    <property type="project" value="InterPro"/>
</dbReference>
<gene>
    <name evidence="3" type="ORF">F4X14_19555</name>
</gene>
<sequence length="292" mass="32442">MKTSTFCPRPTSDTRRSSASFSDPGRLRWNGISGKTIKDSFAMLVIDREELADIPSFILRDTRVDDAPVVVHYHGWTGDKGSIENPDQSLVQLASAGFCVVAPDCYEHGERRTDAWFRAQFNGWAFVCQAMDKTRAEASALFEAVMALPFSSTRNPQVCGSSMGGLIAQMVFPENKAYVSMVSIVGRSSFFQADEWCRQAQQGTWCDDWCAQYATQSRPDRFTDRPVLFIDGGLDTDCPAATNAETVRLINDRGGRAEHFVDPEVGHARSPSMRARFVDWIITHGQPPLVPS</sequence>
<evidence type="ECO:0000256" key="1">
    <source>
        <dbReference type="SAM" id="MobiDB-lite"/>
    </source>
</evidence>
<dbReference type="InterPro" id="IPR029058">
    <property type="entry name" value="AB_hydrolase_fold"/>
</dbReference>
<organism evidence="3">
    <name type="scientific">Caldilineaceae bacterium SB0661_bin_32</name>
    <dbReference type="NCBI Taxonomy" id="2605255"/>
    <lineage>
        <taxon>Bacteria</taxon>
        <taxon>Bacillati</taxon>
        <taxon>Chloroflexota</taxon>
        <taxon>Caldilineae</taxon>
        <taxon>Caldilineales</taxon>
        <taxon>Caldilineaceae</taxon>
    </lineage>
</organism>
<reference evidence="3" key="1">
    <citation type="submission" date="2019-09" db="EMBL/GenBank/DDBJ databases">
        <title>Characterisation of the sponge microbiome using genome-centric metagenomics.</title>
        <authorList>
            <person name="Engelberts J.P."/>
            <person name="Robbins S.J."/>
            <person name="De Goeij J.M."/>
            <person name="Aranda M."/>
            <person name="Bell S.C."/>
            <person name="Webster N.S."/>
        </authorList>
    </citation>
    <scope>NUCLEOTIDE SEQUENCE</scope>
    <source>
        <strain evidence="3">SB0661_bin_32</strain>
    </source>
</reference>
<dbReference type="Gene3D" id="3.40.50.1820">
    <property type="entry name" value="alpha/beta hydrolase"/>
    <property type="match status" value="1"/>
</dbReference>
<protein>
    <submittedName>
        <fullName evidence="3">Prolyl oligopeptidase family serine peptidase</fullName>
    </submittedName>
</protein>
<dbReference type="AlphaFoldDB" id="A0A6B1DBN6"/>
<feature type="region of interest" description="Disordered" evidence="1">
    <location>
        <begin position="1"/>
        <end position="22"/>
    </location>
</feature>
<dbReference type="EMBL" id="VXMH01000106">
    <property type="protein sequence ID" value="MYC97158.1"/>
    <property type="molecule type" value="Genomic_DNA"/>
</dbReference>
<feature type="domain" description="Dienelactone hydrolase" evidence="2">
    <location>
        <begin position="61"/>
        <end position="268"/>
    </location>
</feature>
<evidence type="ECO:0000259" key="2">
    <source>
        <dbReference type="Pfam" id="PF01738"/>
    </source>
</evidence>
<dbReference type="InterPro" id="IPR002925">
    <property type="entry name" value="Dienelactn_hydro"/>
</dbReference>
<comment type="caution">
    <text evidence="3">The sequence shown here is derived from an EMBL/GenBank/DDBJ whole genome shotgun (WGS) entry which is preliminary data.</text>
</comment>